<accession>A0A2P6FBH4</accession>
<evidence type="ECO:0000313" key="3">
    <source>
        <dbReference type="Proteomes" id="UP000031565"/>
    </source>
</evidence>
<feature type="domain" description="HTH cro/C1-type" evidence="1">
    <location>
        <begin position="5"/>
        <end position="59"/>
    </location>
</feature>
<name>A0A2P6FBH4_9MOLU</name>
<protein>
    <submittedName>
        <fullName evidence="2">DNA-binding transcriptional repressor PuuR</fullName>
    </submittedName>
</protein>
<dbReference type="RefSeq" id="WP_040092963.1">
    <property type="nucleotide sequence ID" value="NZ_CM020866.1"/>
</dbReference>
<dbReference type="InterPro" id="IPR010982">
    <property type="entry name" value="Lambda_DNA-bd_dom_sf"/>
</dbReference>
<proteinExistence type="predicted"/>
<dbReference type="STRING" id="2138.SMSRO_v1c05350"/>
<dbReference type="CDD" id="cd00093">
    <property type="entry name" value="HTH_XRE"/>
    <property type="match status" value="1"/>
</dbReference>
<dbReference type="Pfam" id="PF01381">
    <property type="entry name" value="HTH_3"/>
    <property type="match status" value="1"/>
</dbReference>
<dbReference type="GO" id="GO:0003677">
    <property type="term" value="F:DNA binding"/>
    <property type="evidence" value="ECO:0007669"/>
    <property type="project" value="UniProtKB-KW"/>
</dbReference>
<dbReference type="AlphaFoldDB" id="A0A2P6FBH4"/>
<dbReference type="EMBL" id="JTLV02000001">
    <property type="protein sequence ID" value="PQM30776.1"/>
    <property type="molecule type" value="Genomic_DNA"/>
</dbReference>
<comment type="caution">
    <text evidence="2">The sequence shown here is derived from an EMBL/GenBank/DDBJ whole genome shotgun (WGS) entry which is preliminary data.</text>
</comment>
<dbReference type="Proteomes" id="UP000031565">
    <property type="component" value="Unassembled WGS sequence"/>
</dbReference>
<organism evidence="2 3">
    <name type="scientific">Spiroplasma poulsonii</name>
    <dbReference type="NCBI Taxonomy" id="2138"/>
    <lineage>
        <taxon>Bacteria</taxon>
        <taxon>Bacillati</taxon>
        <taxon>Mycoplasmatota</taxon>
        <taxon>Mollicutes</taxon>
        <taxon>Entomoplasmatales</taxon>
        <taxon>Spiroplasmataceae</taxon>
        <taxon>Spiroplasma</taxon>
    </lineage>
</organism>
<dbReference type="Gene3D" id="1.10.260.40">
    <property type="entry name" value="lambda repressor-like DNA-binding domains"/>
    <property type="match status" value="1"/>
</dbReference>
<evidence type="ECO:0000259" key="1">
    <source>
        <dbReference type="PROSITE" id="PS50943"/>
    </source>
</evidence>
<dbReference type="OrthoDB" id="389552at2"/>
<keyword evidence="3" id="KW-1185">Reference proteome</keyword>
<dbReference type="InterPro" id="IPR001387">
    <property type="entry name" value="Cro/C1-type_HTH"/>
</dbReference>
<keyword evidence="2" id="KW-0238">DNA-binding</keyword>
<evidence type="ECO:0000313" key="2">
    <source>
        <dbReference type="EMBL" id="PQM30776.1"/>
    </source>
</evidence>
<dbReference type="SUPFAM" id="SSF47413">
    <property type="entry name" value="lambda repressor-like DNA-binding domains"/>
    <property type="match status" value="1"/>
</dbReference>
<dbReference type="SMART" id="SM00530">
    <property type="entry name" value="HTH_XRE"/>
    <property type="match status" value="1"/>
</dbReference>
<dbReference type="PROSITE" id="PS50943">
    <property type="entry name" value="HTH_CROC1"/>
    <property type="match status" value="1"/>
</dbReference>
<sequence>MNEVIKQLRIYKGLTQRELAKISGLQQSTICRIEKDCSKTSWNKILKLLVALKLDVKKFIDKLSTYNESKVYEFLSLIIDNPKIRKELDQSPRVLALKVLRIFTN</sequence>
<gene>
    <name evidence="2" type="ORF">SMSRO_SF005650</name>
</gene>
<reference evidence="2 3" key="1">
    <citation type="journal article" date="2015" name="MBio">
        <title>Genome sequence of the Drosophila melanogaster male-killing Spiroplasma strain MSRO endosymbiont.</title>
        <authorList>
            <person name="Paredes J.C."/>
            <person name="Herren J.K."/>
            <person name="Schupfer F."/>
            <person name="Marin R."/>
            <person name="Claverol S."/>
            <person name="Kuo C.H."/>
            <person name="Lemaitre B."/>
            <person name="Beven L."/>
        </authorList>
    </citation>
    <scope>NUCLEOTIDE SEQUENCE [LARGE SCALE GENOMIC DNA]</scope>
    <source>
        <strain evidence="2 3">MSRO</strain>
    </source>
</reference>